<protein>
    <recommendedName>
        <fullName evidence="3">PE domain-containing protein</fullName>
    </recommendedName>
</protein>
<evidence type="ECO:0008006" key="3">
    <source>
        <dbReference type="Google" id="ProtNLM"/>
    </source>
</evidence>
<evidence type="ECO:0000313" key="1">
    <source>
        <dbReference type="EMBL" id="AEE46692.1"/>
    </source>
</evidence>
<name>F4H586_CELFA</name>
<dbReference type="RefSeq" id="WP_013771718.1">
    <property type="nucleotide sequence ID" value="NC_015514.1"/>
</dbReference>
<organism evidence="1 2">
    <name type="scientific">Cellulomonas fimi (strain ATCC 484 / DSM 20113 / JCM 1341 / CCUG 24087 / LMG 16345 / NBRC 15513 / NCIMB 8980 / NCTC 7547 / NRS-133)</name>
    <dbReference type="NCBI Taxonomy" id="590998"/>
    <lineage>
        <taxon>Bacteria</taxon>
        <taxon>Bacillati</taxon>
        <taxon>Actinomycetota</taxon>
        <taxon>Actinomycetes</taxon>
        <taxon>Micrococcales</taxon>
        <taxon>Cellulomonadaceae</taxon>
        <taxon>Cellulomonas</taxon>
    </lineage>
</organism>
<proteinExistence type="predicted"/>
<dbReference type="EMBL" id="CP002666">
    <property type="protein sequence ID" value="AEE46692.1"/>
    <property type="molecule type" value="Genomic_DNA"/>
</dbReference>
<accession>F4H586</accession>
<reference evidence="1 2" key="1">
    <citation type="submission" date="2011-04" db="EMBL/GenBank/DDBJ databases">
        <title>Complete sequence of Cellulomonas fimi ATCC 484.</title>
        <authorList>
            <consortium name="US DOE Joint Genome Institute"/>
            <person name="Lucas S."/>
            <person name="Han J."/>
            <person name="Lapidus A."/>
            <person name="Cheng J.-F."/>
            <person name="Goodwin L."/>
            <person name="Pitluck S."/>
            <person name="Peters L."/>
            <person name="Chertkov O."/>
            <person name="Detter J.C."/>
            <person name="Han C."/>
            <person name="Tapia R."/>
            <person name="Land M."/>
            <person name="Hauser L."/>
            <person name="Kyrpides N."/>
            <person name="Ivanova N."/>
            <person name="Ovchinnikova G."/>
            <person name="Pagani I."/>
            <person name="Mead D."/>
            <person name="Brumm P."/>
            <person name="Woyke T."/>
        </authorList>
    </citation>
    <scope>NUCLEOTIDE SEQUENCE [LARGE SCALE GENOMIC DNA]</scope>
    <source>
        <strain evidence="2">ATCC 484 / DSM 20113 / JCM 1341 / NBRC 15513 / NCIMB 8980 / NCTC 7547</strain>
    </source>
</reference>
<sequence length="109" mass="12183">MANDEAVVPDSFWVDQEELRSAGNRLLELGDRLGDEASRVVAARAPQWGPTALADAGGRFQDRFAHLVRGLSREFDAAGHELRLHAEGYDWTDADIAMRMRTLAERYPT</sequence>
<dbReference type="AlphaFoldDB" id="F4H586"/>
<evidence type="ECO:0000313" key="2">
    <source>
        <dbReference type="Proteomes" id="UP000008460"/>
    </source>
</evidence>
<dbReference type="Proteomes" id="UP000008460">
    <property type="component" value="Chromosome"/>
</dbReference>
<dbReference type="STRING" id="590998.Celf_2567"/>
<dbReference type="KEGG" id="cfi:Celf_2567"/>
<keyword evidence="2" id="KW-1185">Reference proteome</keyword>
<gene>
    <name evidence="1" type="ordered locus">Celf_2567</name>
</gene>
<dbReference type="HOGENOM" id="CLU_2179111_0_0_11"/>